<dbReference type="PROSITE" id="PS00375">
    <property type="entry name" value="UDPGT"/>
    <property type="match status" value="1"/>
</dbReference>
<dbReference type="EMBL" id="JAKOGI010000003">
    <property type="protein sequence ID" value="KAJ8452758.1"/>
    <property type="molecule type" value="Genomic_DNA"/>
</dbReference>
<evidence type="ECO:0000256" key="4">
    <source>
        <dbReference type="RuleBase" id="RU003718"/>
    </source>
</evidence>
<comment type="similarity">
    <text evidence="1 4">Belongs to the UDP-glycosyltransferase family.</text>
</comment>
<dbReference type="EC" id="2.4.1.-" evidence="5"/>
<evidence type="ECO:0000256" key="2">
    <source>
        <dbReference type="ARBA" id="ARBA00022676"/>
    </source>
</evidence>
<dbReference type="GO" id="GO:0035251">
    <property type="term" value="F:UDP-glucosyltransferase activity"/>
    <property type="evidence" value="ECO:0007669"/>
    <property type="project" value="InterPro"/>
</dbReference>
<evidence type="ECO:0000313" key="6">
    <source>
        <dbReference type="EMBL" id="KAJ8452758.1"/>
    </source>
</evidence>
<accession>A0A9Q1QRK3</accession>
<dbReference type="SUPFAM" id="SSF53756">
    <property type="entry name" value="UDP-Glycosyltransferase/glycogen phosphorylase"/>
    <property type="match status" value="1"/>
</dbReference>
<dbReference type="PANTHER" id="PTHR48048:SF30">
    <property type="entry name" value="GLYCOSYLTRANSFERASE"/>
    <property type="match status" value="1"/>
</dbReference>
<reference evidence="6" key="1">
    <citation type="submission" date="2022-04" db="EMBL/GenBank/DDBJ databases">
        <title>Carnegiea gigantea Genome sequencing and assembly v2.</title>
        <authorList>
            <person name="Copetti D."/>
            <person name="Sanderson M.J."/>
            <person name="Burquez A."/>
            <person name="Wojciechowski M.F."/>
        </authorList>
    </citation>
    <scope>NUCLEOTIDE SEQUENCE</scope>
    <source>
        <strain evidence="6">SGP5-SGP5p</strain>
        <tissue evidence="6">Aerial part</tissue>
    </source>
</reference>
<dbReference type="Gene3D" id="3.40.50.2000">
    <property type="entry name" value="Glycogen Phosphorylase B"/>
    <property type="match status" value="2"/>
</dbReference>
<evidence type="ECO:0000313" key="7">
    <source>
        <dbReference type="Proteomes" id="UP001153076"/>
    </source>
</evidence>
<evidence type="ECO:0000256" key="1">
    <source>
        <dbReference type="ARBA" id="ARBA00009995"/>
    </source>
</evidence>
<dbReference type="InterPro" id="IPR050481">
    <property type="entry name" value="UDP-glycosyltransf_plant"/>
</dbReference>
<dbReference type="CDD" id="cd03784">
    <property type="entry name" value="GT1_Gtf-like"/>
    <property type="match status" value="1"/>
</dbReference>
<gene>
    <name evidence="6" type="ORF">Cgig2_005094</name>
</gene>
<comment type="caution">
    <text evidence="6">The sequence shown here is derived from an EMBL/GenBank/DDBJ whole genome shotgun (WGS) entry which is preliminary data.</text>
</comment>
<keyword evidence="2 4" id="KW-0328">Glycosyltransferase</keyword>
<dbReference type="Proteomes" id="UP001153076">
    <property type="component" value="Unassembled WGS sequence"/>
</dbReference>
<name>A0A9Q1QRK3_9CARY</name>
<dbReference type="InterPro" id="IPR035595">
    <property type="entry name" value="UDP_glycos_trans_CS"/>
</dbReference>
<keyword evidence="7" id="KW-1185">Reference proteome</keyword>
<evidence type="ECO:0000256" key="3">
    <source>
        <dbReference type="ARBA" id="ARBA00022679"/>
    </source>
</evidence>
<proteinExistence type="inferred from homology"/>
<organism evidence="6 7">
    <name type="scientific">Carnegiea gigantea</name>
    <dbReference type="NCBI Taxonomy" id="171969"/>
    <lineage>
        <taxon>Eukaryota</taxon>
        <taxon>Viridiplantae</taxon>
        <taxon>Streptophyta</taxon>
        <taxon>Embryophyta</taxon>
        <taxon>Tracheophyta</taxon>
        <taxon>Spermatophyta</taxon>
        <taxon>Magnoliopsida</taxon>
        <taxon>eudicotyledons</taxon>
        <taxon>Gunneridae</taxon>
        <taxon>Pentapetalae</taxon>
        <taxon>Caryophyllales</taxon>
        <taxon>Cactineae</taxon>
        <taxon>Cactaceae</taxon>
        <taxon>Cactoideae</taxon>
        <taxon>Echinocereeae</taxon>
        <taxon>Carnegiea</taxon>
    </lineage>
</organism>
<dbReference type="OrthoDB" id="5835829at2759"/>
<sequence length="464" mass="50774">MAEHIPEMVVLYSSPGIGHLISMVELGKLLISHSPSLSITILSPSFRFNTGSYSSYISSVSSVFPSITLHTLPPVPLLRGDPGNYSDMEEIIFETLRCNNPNVHQFLNSLSRSSPVSAFILDFFGYSALEISRSFQMPTFFFITSGASVLALFHNLPVFENLAADSYRNLGTTPFHIPGLFSVPANHMLDRGPTYNECVKMAESLRNSDVVNTFESLEPRAVKGLNDGSCLPGTLIPPVYPIGPLIAYRGGEGGGGERNECLRWLDSQPSRSVVYLGFGSRSVFSGKQLGEIAVGLERSEVRFLWVVRAPPSGDKADQFLPPPEPDLNSLLPVGFLRRTKGRGFVAKSWAPQIDILGHEAVGGFVTHCGWNSTLEAVCAGVPLVAWALYAEQRFNKILLVEEIKIALPLNESDDRFVCSDEIERRVKQIILSEEGQVLRKRLLQLSAEAKAALGEGDVSCSNNV</sequence>
<keyword evidence="3 4" id="KW-0808">Transferase</keyword>
<dbReference type="PANTHER" id="PTHR48048">
    <property type="entry name" value="GLYCOSYLTRANSFERASE"/>
    <property type="match status" value="1"/>
</dbReference>
<protein>
    <recommendedName>
        <fullName evidence="5">Glycosyltransferase</fullName>
        <ecNumber evidence="5">2.4.1.-</ecNumber>
    </recommendedName>
</protein>
<dbReference type="Pfam" id="PF00201">
    <property type="entry name" value="UDPGT"/>
    <property type="match status" value="1"/>
</dbReference>
<dbReference type="AlphaFoldDB" id="A0A9Q1QRK3"/>
<dbReference type="FunFam" id="3.40.50.2000:FF:000020">
    <property type="entry name" value="Glycosyltransferase"/>
    <property type="match status" value="1"/>
</dbReference>
<evidence type="ECO:0000256" key="5">
    <source>
        <dbReference type="RuleBase" id="RU362057"/>
    </source>
</evidence>
<dbReference type="InterPro" id="IPR002213">
    <property type="entry name" value="UDP_glucos_trans"/>
</dbReference>